<evidence type="ECO:0000313" key="3">
    <source>
        <dbReference type="WBParaSite" id="PEQ_0001086901-mRNA-1"/>
    </source>
</evidence>
<protein>
    <submittedName>
        <fullName evidence="3">Uncharacterized protein</fullName>
    </submittedName>
</protein>
<dbReference type="AlphaFoldDB" id="A0A914S146"/>
<reference evidence="3" key="1">
    <citation type="submission" date="2022-11" db="UniProtKB">
        <authorList>
            <consortium name="WormBaseParasite"/>
        </authorList>
    </citation>
    <scope>IDENTIFICATION</scope>
</reference>
<evidence type="ECO:0000256" key="1">
    <source>
        <dbReference type="SAM" id="MobiDB-lite"/>
    </source>
</evidence>
<sequence length="285" mass="32509">MFWLVIIGLSIVSMLLSVIQIKMEEWLYHLMIRMQKEYQRALASGDPIERQAILDKLMKKEPWFMRNMAQHLISDNQAAKLDHQAEAFERSVRLTNNKNIQTEPSRGSSPVNETQADISAHNDISVMVDLNSDTVEEGTETEQNEYLLSRSMETDATQCETEVADTCDTCVQTMLEMHDFDADSIKERRSLSVISLRGSDTEEPPQVVKQIRSNRTASLHICVAKPLAGIKENTPSDTTKEHPENLTLYHERPSERRGYTVDPVRSRRKSLKKGVDKMLSPKSAF</sequence>
<feature type="region of interest" description="Disordered" evidence="1">
    <location>
        <begin position="250"/>
        <end position="285"/>
    </location>
</feature>
<name>A0A914S146_PAREQ</name>
<keyword evidence="2" id="KW-1185">Reference proteome</keyword>
<evidence type="ECO:0000313" key="2">
    <source>
        <dbReference type="Proteomes" id="UP000887564"/>
    </source>
</evidence>
<accession>A0A914S146</accession>
<proteinExistence type="predicted"/>
<dbReference type="WBParaSite" id="PEQ_0001086901-mRNA-1">
    <property type="protein sequence ID" value="PEQ_0001086901-mRNA-1"/>
    <property type="gene ID" value="PEQ_0001086901"/>
</dbReference>
<dbReference type="Proteomes" id="UP000887564">
    <property type="component" value="Unplaced"/>
</dbReference>
<feature type="compositionally biased region" description="Basic and acidic residues" evidence="1">
    <location>
        <begin position="250"/>
        <end position="259"/>
    </location>
</feature>
<organism evidence="2 3">
    <name type="scientific">Parascaris equorum</name>
    <name type="common">Equine roundworm</name>
    <dbReference type="NCBI Taxonomy" id="6256"/>
    <lineage>
        <taxon>Eukaryota</taxon>
        <taxon>Metazoa</taxon>
        <taxon>Ecdysozoa</taxon>
        <taxon>Nematoda</taxon>
        <taxon>Chromadorea</taxon>
        <taxon>Rhabditida</taxon>
        <taxon>Spirurina</taxon>
        <taxon>Ascaridomorpha</taxon>
        <taxon>Ascaridoidea</taxon>
        <taxon>Ascarididae</taxon>
        <taxon>Parascaris</taxon>
    </lineage>
</organism>